<sequence length="431" mass="48396">MIPRYTRPEMARIWEPENRFRIWFEIEAHACDAQAELGVIPKEAAKAVWERGKWEIDRIDEIERETRHDVIAFLTNLAEYVGPEARFVHQGMTSSDVLDTCLAVQMTQAADLLLADIDALLAALKRRAYEHKNTVTIGRSHGIHAEPTTFGLKLAGHYAAFARGRERLVQARADIATCAISGAVGTFANIDPRVEEHVAAKLGLSVEPVSTQVIPRDRHAFFFSVLGVIASSIENLATEVRHLQRTEVREAEEYFHPGQKGSSAMPHKRNPVLSENLTGLARIVRSAVVPALENVALWHERDISHSSVERMIGPDATVTLDFALVRLTSMMEKLVVYPERMQKNLDDLGGLVFSQRVLLALTQAGMSREDSYKAVQRNAMQVWEKGGNYLDLLSADPDIAQHIGRDKLEPMFDMSYHTKHVDTVFKRVFGE</sequence>
<comment type="pathway">
    <text evidence="2 12">Purine metabolism; AMP biosynthesis via de novo pathway; AMP from IMP: step 2/2.</text>
</comment>
<dbReference type="EC" id="4.3.2.2" evidence="4 11"/>
<evidence type="ECO:0000256" key="4">
    <source>
        <dbReference type="ARBA" id="ARBA00012339"/>
    </source>
</evidence>
<dbReference type="PANTHER" id="PTHR43172:SF1">
    <property type="entry name" value="ADENYLOSUCCINATE LYASE"/>
    <property type="match status" value="1"/>
</dbReference>
<dbReference type="InterPro" id="IPR020557">
    <property type="entry name" value="Fumarate_lyase_CS"/>
</dbReference>
<evidence type="ECO:0000313" key="14">
    <source>
        <dbReference type="EMBL" id="SMF69534.1"/>
    </source>
</evidence>
<dbReference type="FunFam" id="1.10.275.10:FF:000006">
    <property type="entry name" value="Adenylosuccinate lyase"/>
    <property type="match status" value="1"/>
</dbReference>
<dbReference type="FunFam" id="1.20.200.10:FF:000008">
    <property type="entry name" value="Adenylosuccinate lyase"/>
    <property type="match status" value="1"/>
</dbReference>
<keyword evidence="7 12" id="KW-0456">Lyase</keyword>
<dbReference type="PROSITE" id="PS00163">
    <property type="entry name" value="FUMARATE_LYASES"/>
    <property type="match status" value="1"/>
</dbReference>
<dbReference type="PANTHER" id="PTHR43172">
    <property type="entry name" value="ADENYLOSUCCINATE LYASE"/>
    <property type="match status" value="1"/>
</dbReference>
<dbReference type="Pfam" id="PF10397">
    <property type="entry name" value="ADSL_C"/>
    <property type="match status" value="1"/>
</dbReference>
<comment type="catalytic activity">
    <reaction evidence="10">
        <text>N(6)-(1,2-dicarboxyethyl)-AMP = fumarate + AMP</text>
        <dbReference type="Rhea" id="RHEA:16853"/>
        <dbReference type="ChEBI" id="CHEBI:29806"/>
        <dbReference type="ChEBI" id="CHEBI:57567"/>
        <dbReference type="ChEBI" id="CHEBI:456215"/>
        <dbReference type="EC" id="4.3.2.2"/>
    </reaction>
    <physiologicalReaction direction="left-to-right" evidence="10">
        <dbReference type="Rhea" id="RHEA:16854"/>
    </physiologicalReaction>
</comment>
<dbReference type="RefSeq" id="WP_085088258.1">
    <property type="nucleotide sequence ID" value="NZ_FXAK01000007.1"/>
</dbReference>
<dbReference type="CDD" id="cd01360">
    <property type="entry name" value="Adenylsuccinate_lyase_1"/>
    <property type="match status" value="1"/>
</dbReference>
<dbReference type="PRINTS" id="PR00145">
    <property type="entry name" value="ARGSUCLYASE"/>
</dbReference>
<feature type="domain" description="Adenylosuccinate lyase C-terminal" evidence="13">
    <location>
        <begin position="349"/>
        <end position="429"/>
    </location>
</feature>
<dbReference type="AlphaFoldDB" id="A0A1X7GGV8"/>
<evidence type="ECO:0000256" key="2">
    <source>
        <dbReference type="ARBA" id="ARBA00004734"/>
    </source>
</evidence>
<evidence type="ECO:0000256" key="9">
    <source>
        <dbReference type="ARBA" id="ARBA00030717"/>
    </source>
</evidence>
<evidence type="ECO:0000256" key="8">
    <source>
        <dbReference type="ARBA" id="ARBA00024477"/>
    </source>
</evidence>
<evidence type="ECO:0000313" key="15">
    <source>
        <dbReference type="Proteomes" id="UP000192936"/>
    </source>
</evidence>
<evidence type="ECO:0000256" key="7">
    <source>
        <dbReference type="ARBA" id="ARBA00023239"/>
    </source>
</evidence>
<dbReference type="GO" id="GO:0005829">
    <property type="term" value="C:cytosol"/>
    <property type="evidence" value="ECO:0007669"/>
    <property type="project" value="TreeGrafter"/>
</dbReference>
<dbReference type="GO" id="GO:0044208">
    <property type="term" value="P:'de novo' AMP biosynthetic process"/>
    <property type="evidence" value="ECO:0007669"/>
    <property type="project" value="UniProtKB-UniPathway"/>
</dbReference>
<dbReference type="OrthoDB" id="9768878at2"/>
<reference evidence="14 15" key="1">
    <citation type="submission" date="2017-04" db="EMBL/GenBank/DDBJ databases">
        <authorList>
            <person name="Afonso C.L."/>
            <person name="Miller P.J."/>
            <person name="Scott M.A."/>
            <person name="Spackman E."/>
            <person name="Goraichik I."/>
            <person name="Dimitrov K.M."/>
            <person name="Suarez D.L."/>
            <person name="Swayne D.E."/>
        </authorList>
    </citation>
    <scope>NUCLEOTIDE SEQUENCE [LARGE SCALE GENOMIC DNA]</scope>
    <source>
        <strain evidence="14 15">A2P</strain>
    </source>
</reference>
<dbReference type="InterPro" id="IPR019468">
    <property type="entry name" value="AdenyloSucc_lyase_C"/>
</dbReference>
<gene>
    <name evidence="14" type="ORF">SAMN02982917_3797</name>
</gene>
<dbReference type="InterPro" id="IPR000362">
    <property type="entry name" value="Fumarate_lyase_fam"/>
</dbReference>
<dbReference type="Gene3D" id="1.10.275.10">
    <property type="entry name" value="Fumarase/aspartase (N-terminal domain)"/>
    <property type="match status" value="1"/>
</dbReference>
<evidence type="ECO:0000259" key="13">
    <source>
        <dbReference type="SMART" id="SM00998"/>
    </source>
</evidence>
<dbReference type="InterPro" id="IPR024083">
    <property type="entry name" value="Fumarase/histidase_N"/>
</dbReference>
<evidence type="ECO:0000256" key="12">
    <source>
        <dbReference type="RuleBase" id="RU361172"/>
    </source>
</evidence>
<comment type="pathway">
    <text evidence="1 12">Purine metabolism; IMP biosynthesis via de novo pathway; 5-amino-1-(5-phospho-D-ribosyl)imidazole-4-carboxamide from 5-amino-1-(5-phospho-D-ribosyl)imidazole-4-carboxylate: step 2/2.</text>
</comment>
<name>A0A1X7GGV8_9PROT</name>
<dbReference type="Proteomes" id="UP000192936">
    <property type="component" value="Unassembled WGS sequence"/>
</dbReference>
<proteinExistence type="inferred from homology"/>
<dbReference type="GO" id="GO:0004018">
    <property type="term" value="F:N6-(1,2-dicarboxyethyl)AMP AMP-lyase (fumarate-forming) activity"/>
    <property type="evidence" value="ECO:0007669"/>
    <property type="project" value="UniProtKB-UniRule"/>
</dbReference>
<evidence type="ECO:0000256" key="3">
    <source>
        <dbReference type="ARBA" id="ARBA00008273"/>
    </source>
</evidence>
<evidence type="ECO:0000256" key="11">
    <source>
        <dbReference type="NCBIfam" id="TIGR00928"/>
    </source>
</evidence>
<dbReference type="STRING" id="286727.SAMN02982917_3797"/>
<accession>A0A1X7GGV8</accession>
<dbReference type="InterPro" id="IPR008948">
    <property type="entry name" value="L-Aspartase-like"/>
</dbReference>
<dbReference type="Gene3D" id="1.20.200.10">
    <property type="entry name" value="Fumarase/aspartase (Central domain)"/>
    <property type="match status" value="1"/>
</dbReference>
<dbReference type="UniPathway" id="UPA00075">
    <property type="reaction ID" value="UER00336"/>
</dbReference>
<comment type="catalytic activity">
    <reaction evidence="8">
        <text>(2S)-2-[5-amino-1-(5-phospho-beta-D-ribosyl)imidazole-4-carboxamido]succinate = 5-amino-1-(5-phospho-beta-D-ribosyl)imidazole-4-carboxamide + fumarate</text>
        <dbReference type="Rhea" id="RHEA:23920"/>
        <dbReference type="ChEBI" id="CHEBI:29806"/>
        <dbReference type="ChEBI" id="CHEBI:58443"/>
        <dbReference type="ChEBI" id="CHEBI:58475"/>
        <dbReference type="EC" id="4.3.2.2"/>
    </reaction>
    <physiologicalReaction direction="left-to-right" evidence="8">
        <dbReference type="Rhea" id="RHEA:23921"/>
    </physiologicalReaction>
</comment>
<dbReference type="InterPro" id="IPR022761">
    <property type="entry name" value="Fumarate_lyase_N"/>
</dbReference>
<dbReference type="GO" id="GO:0070626">
    <property type="term" value="F:(S)-2-(5-amino-1-(5-phospho-D-ribosyl)imidazole-4-carboxamido) succinate lyase (fumarate-forming) activity"/>
    <property type="evidence" value="ECO:0007669"/>
    <property type="project" value="TreeGrafter"/>
</dbReference>
<dbReference type="GO" id="GO:0006189">
    <property type="term" value="P:'de novo' IMP biosynthetic process"/>
    <property type="evidence" value="ECO:0007669"/>
    <property type="project" value="UniProtKB-UniPathway"/>
</dbReference>
<comment type="similarity">
    <text evidence="3 12">Belongs to the lyase 1 family. Adenylosuccinate lyase subfamily.</text>
</comment>
<keyword evidence="6 12" id="KW-0658">Purine biosynthesis</keyword>
<dbReference type="Gene3D" id="1.10.40.30">
    <property type="entry name" value="Fumarase/aspartase (C-terminal domain)"/>
    <property type="match status" value="1"/>
</dbReference>
<dbReference type="SMART" id="SM00998">
    <property type="entry name" value="ADSL_C"/>
    <property type="match status" value="1"/>
</dbReference>
<evidence type="ECO:0000256" key="5">
    <source>
        <dbReference type="ARBA" id="ARBA00017058"/>
    </source>
</evidence>
<dbReference type="UniPathway" id="UPA00074">
    <property type="reaction ID" value="UER00132"/>
</dbReference>
<dbReference type="SUPFAM" id="SSF48557">
    <property type="entry name" value="L-aspartase-like"/>
    <property type="match status" value="1"/>
</dbReference>
<dbReference type="NCBIfam" id="TIGR00928">
    <property type="entry name" value="purB"/>
    <property type="match status" value="1"/>
</dbReference>
<dbReference type="EMBL" id="FXAK01000007">
    <property type="protein sequence ID" value="SMF69534.1"/>
    <property type="molecule type" value="Genomic_DNA"/>
</dbReference>
<dbReference type="InterPro" id="IPR004769">
    <property type="entry name" value="Pur_lyase"/>
</dbReference>
<evidence type="ECO:0000256" key="6">
    <source>
        <dbReference type="ARBA" id="ARBA00022755"/>
    </source>
</evidence>
<protein>
    <recommendedName>
        <fullName evidence="5 11">Adenylosuccinate lyase</fullName>
        <shortName evidence="12">ASL</shortName>
        <ecNumber evidence="4 11">4.3.2.2</ecNumber>
    </recommendedName>
    <alternativeName>
        <fullName evidence="9 12">Adenylosuccinase</fullName>
    </alternativeName>
</protein>
<dbReference type="Pfam" id="PF00206">
    <property type="entry name" value="Lyase_1"/>
    <property type="match status" value="1"/>
</dbReference>
<dbReference type="PRINTS" id="PR00149">
    <property type="entry name" value="FUMRATELYASE"/>
</dbReference>
<evidence type="ECO:0000256" key="10">
    <source>
        <dbReference type="ARBA" id="ARBA00049115"/>
    </source>
</evidence>
<evidence type="ECO:0000256" key="1">
    <source>
        <dbReference type="ARBA" id="ARBA00004706"/>
    </source>
</evidence>
<dbReference type="FunFam" id="1.10.40.30:FF:000007">
    <property type="entry name" value="Adenylosuccinate lyase"/>
    <property type="match status" value="1"/>
</dbReference>
<organism evidence="14 15">
    <name type="scientific">Azospirillum oryzae</name>
    <dbReference type="NCBI Taxonomy" id="286727"/>
    <lineage>
        <taxon>Bacteria</taxon>
        <taxon>Pseudomonadati</taxon>
        <taxon>Pseudomonadota</taxon>
        <taxon>Alphaproteobacteria</taxon>
        <taxon>Rhodospirillales</taxon>
        <taxon>Azospirillaceae</taxon>
        <taxon>Azospirillum</taxon>
    </lineage>
</organism>